<reference evidence="9" key="1">
    <citation type="submission" date="2014-03" db="EMBL/GenBank/DDBJ databases">
        <title>The Genome Sequence of Puccinia striiformis f. sp. tritici PST-78.</title>
        <authorList>
            <consortium name="The Broad Institute Genome Sequencing Platform"/>
            <person name="Cuomo C."/>
            <person name="Hulbert S."/>
            <person name="Chen X."/>
            <person name="Walker B."/>
            <person name="Young S.K."/>
            <person name="Zeng Q."/>
            <person name="Gargeya S."/>
            <person name="Fitzgerald M."/>
            <person name="Haas B."/>
            <person name="Abouelleil A."/>
            <person name="Alvarado L."/>
            <person name="Arachchi H.M."/>
            <person name="Berlin A.M."/>
            <person name="Chapman S.B."/>
            <person name="Goldberg J."/>
            <person name="Griggs A."/>
            <person name="Gujja S."/>
            <person name="Hansen M."/>
            <person name="Howarth C."/>
            <person name="Imamovic A."/>
            <person name="Larimer J."/>
            <person name="McCowan C."/>
            <person name="Montmayeur A."/>
            <person name="Murphy C."/>
            <person name="Neiman D."/>
            <person name="Pearson M."/>
            <person name="Priest M."/>
            <person name="Roberts A."/>
            <person name="Saif S."/>
            <person name="Shea T."/>
            <person name="Sisk P."/>
            <person name="Sykes S."/>
            <person name="Wortman J."/>
            <person name="Nusbaum C."/>
            <person name="Birren B."/>
        </authorList>
    </citation>
    <scope>NUCLEOTIDE SEQUENCE [LARGE SCALE GENOMIC DNA]</scope>
    <source>
        <strain evidence="9">race PST-78</strain>
    </source>
</reference>
<feature type="compositionally biased region" description="Low complexity" evidence="6">
    <location>
        <begin position="631"/>
        <end position="649"/>
    </location>
</feature>
<accession>A0A0L0UXB7</accession>
<dbReference type="PANTHER" id="PTHR13710:SF105">
    <property type="entry name" value="ATP-DEPENDENT DNA HELICASE Q1"/>
    <property type="match status" value="1"/>
</dbReference>
<organism evidence="8 9">
    <name type="scientific">Puccinia striiformis f. sp. tritici PST-78</name>
    <dbReference type="NCBI Taxonomy" id="1165861"/>
    <lineage>
        <taxon>Eukaryota</taxon>
        <taxon>Fungi</taxon>
        <taxon>Dikarya</taxon>
        <taxon>Basidiomycota</taxon>
        <taxon>Pucciniomycotina</taxon>
        <taxon>Pucciniomycetes</taxon>
        <taxon>Pucciniales</taxon>
        <taxon>Pucciniaceae</taxon>
        <taxon>Puccinia</taxon>
    </lineage>
</organism>
<keyword evidence="2" id="KW-0238">DNA-binding</keyword>
<dbReference type="Pfam" id="PF00270">
    <property type="entry name" value="DEAD"/>
    <property type="match status" value="1"/>
</dbReference>
<keyword evidence="9" id="KW-1185">Reference proteome</keyword>
<dbReference type="GO" id="GO:0005737">
    <property type="term" value="C:cytoplasm"/>
    <property type="evidence" value="ECO:0007669"/>
    <property type="project" value="TreeGrafter"/>
</dbReference>
<proteinExistence type="inferred from homology"/>
<dbReference type="SUPFAM" id="SSF52540">
    <property type="entry name" value="P-loop containing nucleoside triphosphate hydrolases"/>
    <property type="match status" value="1"/>
</dbReference>
<evidence type="ECO:0000256" key="3">
    <source>
        <dbReference type="ARBA" id="ARBA00023235"/>
    </source>
</evidence>
<dbReference type="AlphaFoldDB" id="A0A0L0UXB7"/>
<dbReference type="GO" id="GO:0005524">
    <property type="term" value="F:ATP binding"/>
    <property type="evidence" value="ECO:0007669"/>
    <property type="project" value="InterPro"/>
</dbReference>
<dbReference type="GO" id="GO:0009378">
    <property type="term" value="F:four-way junction helicase activity"/>
    <property type="evidence" value="ECO:0007669"/>
    <property type="project" value="TreeGrafter"/>
</dbReference>
<protein>
    <recommendedName>
        <fullName evidence="5">DNA 3'-5' helicase</fullName>
        <ecNumber evidence="5">5.6.2.4</ecNumber>
    </recommendedName>
</protein>
<name>A0A0L0UXB7_9BASI</name>
<dbReference type="GO" id="GO:0005694">
    <property type="term" value="C:chromosome"/>
    <property type="evidence" value="ECO:0007669"/>
    <property type="project" value="TreeGrafter"/>
</dbReference>
<dbReference type="Proteomes" id="UP000054564">
    <property type="component" value="Unassembled WGS sequence"/>
</dbReference>
<dbReference type="InterPro" id="IPR011545">
    <property type="entry name" value="DEAD/DEAH_box_helicase_dom"/>
</dbReference>
<evidence type="ECO:0000313" key="8">
    <source>
        <dbReference type="EMBL" id="KNE91688.1"/>
    </source>
</evidence>
<dbReference type="InterPro" id="IPR027417">
    <property type="entry name" value="P-loop_NTPase"/>
</dbReference>
<dbReference type="Gene3D" id="3.40.50.300">
    <property type="entry name" value="P-loop containing nucleotide triphosphate hydrolases"/>
    <property type="match status" value="2"/>
</dbReference>
<evidence type="ECO:0000259" key="7">
    <source>
        <dbReference type="Pfam" id="PF00270"/>
    </source>
</evidence>
<dbReference type="EC" id="5.6.2.4" evidence="5"/>
<dbReference type="GO" id="GO:0043138">
    <property type="term" value="F:3'-5' DNA helicase activity"/>
    <property type="evidence" value="ECO:0007669"/>
    <property type="project" value="UniProtKB-EC"/>
</dbReference>
<evidence type="ECO:0000256" key="4">
    <source>
        <dbReference type="ARBA" id="ARBA00034617"/>
    </source>
</evidence>
<comment type="caution">
    <text evidence="8">The sequence shown here is derived from an EMBL/GenBank/DDBJ whole genome shotgun (WGS) entry which is preliminary data.</text>
</comment>
<keyword evidence="3" id="KW-0413">Isomerase</keyword>
<dbReference type="GO" id="GO:0000724">
    <property type="term" value="P:double-strand break repair via homologous recombination"/>
    <property type="evidence" value="ECO:0007669"/>
    <property type="project" value="TreeGrafter"/>
</dbReference>
<evidence type="ECO:0000256" key="5">
    <source>
        <dbReference type="ARBA" id="ARBA00034808"/>
    </source>
</evidence>
<evidence type="ECO:0000256" key="2">
    <source>
        <dbReference type="ARBA" id="ARBA00023125"/>
    </source>
</evidence>
<comment type="catalytic activity">
    <reaction evidence="4">
        <text>Couples ATP hydrolysis with the unwinding of duplex DNA by translocating in the 3'-5' direction.</text>
        <dbReference type="EC" id="5.6.2.4"/>
    </reaction>
</comment>
<comment type="similarity">
    <text evidence="1">Belongs to the helicase family. RecQ subfamily.</text>
</comment>
<evidence type="ECO:0000256" key="1">
    <source>
        <dbReference type="ARBA" id="ARBA00005446"/>
    </source>
</evidence>
<evidence type="ECO:0000313" key="9">
    <source>
        <dbReference type="Proteomes" id="UP000054564"/>
    </source>
</evidence>
<feature type="region of interest" description="Disordered" evidence="6">
    <location>
        <begin position="631"/>
        <end position="681"/>
    </location>
</feature>
<sequence>MGQTNNERPKYLQNWINVVVPDRPRSSKVTLHNPTFYFPTRDTRIKIPKGVCSPTSINVHPKISNLCHEKLKKHIGKVSPKCYKQAAKQLQIEAVINLVQLQGWNTFLLTGTGFGKSRIAEMYYQIIPEKDRAVIVTLNPLDGLGNNQVLEKELAGFTAINLTKLNSNKKTAADITKGVYQFVYLSPEIYLNNKLWDKLYFSTQFQNWLGLIVVDEAHMIFIWGLVQSCKAIKKSLKLDDDSIDMLHGELTRPEIRIIRAPMDNSLASSLNVIKVFPSGKDITNDKLVPALVYSGSCNRTLTVLEAIDRACESCGACYSTWQTASGLEKLDTVRDFADAKFPIISCTMALGLGQNWKRVRKVVHMGRGDLASISQMIGRCGRDGRPGLVVLFMQKTTRKGKNSVAQFTQGAFQTDEDRLDALAITPVCLKIVFSLDNLLGYICLWVDDPAYIIEREQEKFVGFAPCQCSNCLPVEGLALLNNLVFANQNNFNQIVTDDFQPPFIADLKHKYPAKRAGTQKIKFNDMDRASLDVFREELGHKMAEFYNKQDVSGGDVEASDSFGTKRAELLVTNLHNIKSPSNIRDHIGGECFDGQLQWLMNAISSFKINQEANTAAWCTVQPAPKKKKCLTSNTTQSTQSTSLTQVQPTHLGTTTDPIAPGGPPLSKKAQAQRAQDSKKNG</sequence>
<dbReference type="EMBL" id="AJIL01000192">
    <property type="protein sequence ID" value="KNE91688.1"/>
    <property type="molecule type" value="Genomic_DNA"/>
</dbReference>
<feature type="domain" description="DEAD/DEAH-box helicase" evidence="7">
    <location>
        <begin position="93"/>
        <end position="237"/>
    </location>
</feature>
<dbReference type="GO" id="GO:0003677">
    <property type="term" value="F:DNA binding"/>
    <property type="evidence" value="ECO:0007669"/>
    <property type="project" value="UniProtKB-KW"/>
</dbReference>
<evidence type="ECO:0000256" key="6">
    <source>
        <dbReference type="SAM" id="MobiDB-lite"/>
    </source>
</evidence>
<dbReference type="STRING" id="1165861.A0A0L0UXB7"/>
<gene>
    <name evidence="8" type="ORF">PSTG_14907</name>
</gene>
<dbReference type="PANTHER" id="PTHR13710">
    <property type="entry name" value="DNA HELICASE RECQ FAMILY MEMBER"/>
    <property type="match status" value="1"/>
</dbReference>